<dbReference type="Pfam" id="PF02577">
    <property type="entry name" value="BFN_dom"/>
    <property type="match status" value="1"/>
</dbReference>
<feature type="domain" description="BFN" evidence="1">
    <location>
        <begin position="2"/>
        <end position="133"/>
    </location>
</feature>
<protein>
    <recommendedName>
        <fullName evidence="1">BFN domain-containing protein</fullName>
    </recommendedName>
</protein>
<keyword evidence="3" id="KW-1185">Reference proteome</keyword>
<dbReference type="RefSeq" id="WP_012175770.1">
    <property type="nucleotide sequence ID" value="NC_009943.1"/>
</dbReference>
<dbReference type="KEGG" id="dol:Dole_2354"/>
<organism evidence="2 3">
    <name type="scientific">Desulfosudis oleivorans (strain DSM 6200 / JCM 39069 / Hxd3)</name>
    <name type="common">Desulfococcus oleovorans</name>
    <dbReference type="NCBI Taxonomy" id="96561"/>
    <lineage>
        <taxon>Bacteria</taxon>
        <taxon>Pseudomonadati</taxon>
        <taxon>Thermodesulfobacteriota</taxon>
        <taxon>Desulfobacteria</taxon>
        <taxon>Desulfobacterales</taxon>
        <taxon>Desulfosudaceae</taxon>
        <taxon>Desulfosudis</taxon>
    </lineage>
</organism>
<dbReference type="AlphaFoldDB" id="A8ZVH1"/>
<dbReference type="PROSITE" id="PS51658">
    <property type="entry name" value="BFN"/>
    <property type="match status" value="1"/>
</dbReference>
<dbReference type="PANTHER" id="PTHR15160:SF1">
    <property type="entry name" value="VON HIPPEL-LINDAU DISEASE TUMOR SUPPRESSOR"/>
    <property type="match status" value="1"/>
</dbReference>
<dbReference type="EMBL" id="CP000859">
    <property type="protein sequence ID" value="ABW68158.1"/>
    <property type="molecule type" value="Genomic_DNA"/>
</dbReference>
<dbReference type="InterPro" id="IPR003729">
    <property type="entry name" value="Bi_nuclease_dom"/>
</dbReference>
<evidence type="ECO:0000259" key="1">
    <source>
        <dbReference type="PROSITE" id="PS51658"/>
    </source>
</evidence>
<accession>A8ZVH1</accession>
<proteinExistence type="predicted"/>
<dbReference type="HOGENOM" id="CLU_096111_2_2_7"/>
<name>A8ZVH1_DESOH</name>
<dbReference type="Gene3D" id="3.10.690.10">
    <property type="entry name" value="Bifunctional nuclease domain"/>
    <property type="match status" value="1"/>
</dbReference>
<dbReference type="GO" id="GO:0004518">
    <property type="term" value="F:nuclease activity"/>
    <property type="evidence" value="ECO:0007669"/>
    <property type="project" value="InterPro"/>
</dbReference>
<evidence type="ECO:0000313" key="3">
    <source>
        <dbReference type="Proteomes" id="UP000008561"/>
    </source>
</evidence>
<dbReference type="OrthoDB" id="9788698at2"/>
<dbReference type="STRING" id="96561.Dole_2354"/>
<reference evidence="2 3" key="1">
    <citation type="submission" date="2007-10" db="EMBL/GenBank/DDBJ databases">
        <title>Complete sequence of Desulfococcus oleovorans Hxd3.</title>
        <authorList>
            <consortium name="US DOE Joint Genome Institute"/>
            <person name="Copeland A."/>
            <person name="Lucas S."/>
            <person name="Lapidus A."/>
            <person name="Barry K."/>
            <person name="Glavina del Rio T."/>
            <person name="Dalin E."/>
            <person name="Tice H."/>
            <person name="Pitluck S."/>
            <person name="Kiss H."/>
            <person name="Brettin T."/>
            <person name="Bruce D."/>
            <person name="Detter J.C."/>
            <person name="Han C."/>
            <person name="Schmutz J."/>
            <person name="Larimer F."/>
            <person name="Land M."/>
            <person name="Hauser L."/>
            <person name="Kyrpides N."/>
            <person name="Kim E."/>
            <person name="Wawrik B."/>
            <person name="Richardson P."/>
        </authorList>
    </citation>
    <scope>NUCLEOTIDE SEQUENCE [LARGE SCALE GENOMIC DNA]</scope>
    <source>
        <strain evidence="3">DSM 6200 / JCM 39069 / Hxd3</strain>
    </source>
</reference>
<evidence type="ECO:0000313" key="2">
    <source>
        <dbReference type="EMBL" id="ABW68158.1"/>
    </source>
</evidence>
<dbReference type="eggNOG" id="COG1259">
    <property type="taxonomic scope" value="Bacteria"/>
</dbReference>
<dbReference type="InterPro" id="IPR036104">
    <property type="entry name" value="BFN_sf"/>
</dbReference>
<gene>
    <name evidence="2" type="ordered locus">Dole_2354</name>
</gene>
<sequence length="167" mass="18741">MLHKVDILGLALDQDSKTPILVLKTVDTQETIPIWIGLLEATAIASALQEVHFERPMTHDLFKNFIAMMHVDVERIEVCDLKENTFYARIYFASGDNEFSIDARPSDAVAMAVRFSAPVFVDEKVIAALKPDGGARTYEVKDKSEEGKKWAEYLASLSPDDFGKYKV</sequence>
<dbReference type="SUPFAM" id="SSF103256">
    <property type="entry name" value="Hypothetical protein TM0160"/>
    <property type="match status" value="1"/>
</dbReference>
<dbReference type="Proteomes" id="UP000008561">
    <property type="component" value="Chromosome"/>
</dbReference>
<dbReference type="PANTHER" id="PTHR15160">
    <property type="entry name" value="VON HIPPEL-LINDAU PROTEIN"/>
    <property type="match status" value="1"/>
</dbReference>